<dbReference type="Gene3D" id="3.30.230.70">
    <property type="entry name" value="GHMP Kinase, N-terminal domain"/>
    <property type="match status" value="1"/>
</dbReference>
<evidence type="ECO:0000256" key="2">
    <source>
        <dbReference type="ARBA" id="ARBA00006678"/>
    </source>
</evidence>
<dbReference type="GO" id="GO:0071051">
    <property type="term" value="P:poly(A)-dependent snoRNA 3'-end processing"/>
    <property type="evidence" value="ECO:0007669"/>
    <property type="project" value="TreeGrafter"/>
</dbReference>
<dbReference type="PANTHER" id="PTHR11953:SF1">
    <property type="entry name" value="EXOSOME COMPLEX COMPONENT RRP46"/>
    <property type="match status" value="1"/>
</dbReference>
<dbReference type="PANTHER" id="PTHR11953">
    <property type="entry name" value="EXOSOME COMPLEX COMPONENT"/>
    <property type="match status" value="1"/>
</dbReference>
<evidence type="ECO:0000256" key="1">
    <source>
        <dbReference type="ARBA" id="ARBA00004123"/>
    </source>
</evidence>
<dbReference type="InterPro" id="IPR001247">
    <property type="entry name" value="ExoRNase_PH_dom1"/>
</dbReference>
<dbReference type="InterPro" id="IPR036345">
    <property type="entry name" value="ExoRNase_PH_dom2_sf"/>
</dbReference>
<dbReference type="SUPFAM" id="SSF54211">
    <property type="entry name" value="Ribosomal protein S5 domain 2-like"/>
    <property type="match status" value="1"/>
</dbReference>
<evidence type="ECO:0000313" key="8">
    <source>
        <dbReference type="Proteomes" id="UP001056384"/>
    </source>
</evidence>
<evidence type="ECO:0000256" key="5">
    <source>
        <dbReference type="ARBA" id="ARBA00023242"/>
    </source>
</evidence>
<dbReference type="GO" id="GO:0034475">
    <property type="term" value="P:U4 snRNA 3'-end processing"/>
    <property type="evidence" value="ECO:0007669"/>
    <property type="project" value="TreeGrafter"/>
</dbReference>
<protein>
    <submittedName>
        <fullName evidence="7">Ribosomal protein S5 domain 2-type</fullName>
    </submittedName>
</protein>
<dbReference type="GO" id="GO:0000177">
    <property type="term" value="C:cytoplasmic exosome (RNase complex)"/>
    <property type="evidence" value="ECO:0007669"/>
    <property type="project" value="TreeGrafter"/>
</dbReference>
<dbReference type="CDD" id="cd11372">
    <property type="entry name" value="RNase_PH_RRP46"/>
    <property type="match status" value="1"/>
</dbReference>
<dbReference type="GO" id="GO:0003723">
    <property type="term" value="F:RNA binding"/>
    <property type="evidence" value="ECO:0007669"/>
    <property type="project" value="TreeGrafter"/>
</dbReference>
<dbReference type="EMBL" id="CP099418">
    <property type="protein sequence ID" value="USW47422.1"/>
    <property type="molecule type" value="Genomic_DNA"/>
</dbReference>
<keyword evidence="3" id="KW-0698">rRNA processing</keyword>
<dbReference type="GO" id="GO:0005840">
    <property type="term" value="C:ribosome"/>
    <property type="evidence" value="ECO:0007669"/>
    <property type="project" value="UniProtKB-KW"/>
</dbReference>
<dbReference type="Proteomes" id="UP001056384">
    <property type="component" value="Chromosome 1"/>
</dbReference>
<gene>
    <name evidence="7" type="ORF">Slin15195_G007410</name>
</gene>
<dbReference type="GO" id="GO:0000176">
    <property type="term" value="C:nuclear exosome (RNase complex)"/>
    <property type="evidence" value="ECO:0007669"/>
    <property type="project" value="TreeGrafter"/>
</dbReference>
<evidence type="ECO:0000313" key="7">
    <source>
        <dbReference type="EMBL" id="USW47422.1"/>
    </source>
</evidence>
<evidence type="ECO:0000256" key="3">
    <source>
        <dbReference type="ARBA" id="ARBA00022552"/>
    </source>
</evidence>
<dbReference type="AlphaFoldDB" id="A0A9Q9AEB9"/>
<accession>A0A9Q9AEB9</accession>
<dbReference type="SUPFAM" id="SSF55666">
    <property type="entry name" value="Ribonuclease PH domain 2-like"/>
    <property type="match status" value="1"/>
</dbReference>
<sequence length="240" mass="25523">MGPQAIQHPLSRADGSTVFSDDLYTVIVGVNGPVDVQRRDELPEEAAIEVNVRPTSGVGGPRERWLETVIHSTLRSILLVHMHPRTLIQVTLQVTKEPASTFLQTTADVSSLPTMLNAAFLALVDGGLSLATTISAVLAVVSADGQIITGPGESAIKKAQSIHAMAFNKAGEQLLNQSAGQFDYSTWEKVADTAQQVSVAAIAPQDEDAAMTNGDAQAESWLGETIRDQAVAASSWRHQT</sequence>
<dbReference type="InterPro" id="IPR050080">
    <property type="entry name" value="RNase_PH"/>
</dbReference>
<keyword evidence="7" id="KW-0687">Ribonucleoprotein</keyword>
<organism evidence="7 8">
    <name type="scientific">Septoria linicola</name>
    <dbReference type="NCBI Taxonomy" id="215465"/>
    <lineage>
        <taxon>Eukaryota</taxon>
        <taxon>Fungi</taxon>
        <taxon>Dikarya</taxon>
        <taxon>Ascomycota</taxon>
        <taxon>Pezizomycotina</taxon>
        <taxon>Dothideomycetes</taxon>
        <taxon>Dothideomycetidae</taxon>
        <taxon>Mycosphaerellales</taxon>
        <taxon>Mycosphaerellaceae</taxon>
        <taxon>Septoria</taxon>
    </lineage>
</organism>
<dbReference type="GO" id="GO:0006364">
    <property type="term" value="P:rRNA processing"/>
    <property type="evidence" value="ECO:0007669"/>
    <property type="project" value="UniProtKB-KW"/>
</dbReference>
<keyword evidence="4" id="KW-0271">Exosome</keyword>
<dbReference type="GO" id="GO:0005730">
    <property type="term" value="C:nucleolus"/>
    <property type="evidence" value="ECO:0007669"/>
    <property type="project" value="TreeGrafter"/>
</dbReference>
<evidence type="ECO:0000256" key="4">
    <source>
        <dbReference type="ARBA" id="ARBA00022835"/>
    </source>
</evidence>
<dbReference type="Pfam" id="PF01138">
    <property type="entry name" value="RNase_PH"/>
    <property type="match status" value="1"/>
</dbReference>
<proteinExistence type="inferred from homology"/>
<reference evidence="7" key="1">
    <citation type="submission" date="2022-06" db="EMBL/GenBank/DDBJ databases">
        <title>Complete genome sequences of two strains of the flax pathogen Septoria linicola.</title>
        <authorList>
            <person name="Lapalu N."/>
            <person name="Simon A."/>
            <person name="Demenou B."/>
            <person name="Paumier D."/>
            <person name="Guillot M.-P."/>
            <person name="Gout L."/>
            <person name="Valade R."/>
        </authorList>
    </citation>
    <scope>NUCLEOTIDE SEQUENCE</scope>
    <source>
        <strain evidence="7">SE15195</strain>
    </source>
</reference>
<comment type="similarity">
    <text evidence="2">Belongs to the RNase PH family.</text>
</comment>
<dbReference type="GO" id="GO:0016075">
    <property type="term" value="P:rRNA catabolic process"/>
    <property type="evidence" value="ECO:0007669"/>
    <property type="project" value="TreeGrafter"/>
</dbReference>
<dbReference type="GO" id="GO:0071028">
    <property type="term" value="P:nuclear mRNA surveillance"/>
    <property type="evidence" value="ECO:0007669"/>
    <property type="project" value="TreeGrafter"/>
</dbReference>
<keyword evidence="8" id="KW-1185">Reference proteome</keyword>
<keyword evidence="5" id="KW-0539">Nucleus</keyword>
<name>A0A9Q9AEB9_9PEZI</name>
<dbReference type="InterPro" id="IPR027408">
    <property type="entry name" value="PNPase/RNase_PH_dom_sf"/>
</dbReference>
<evidence type="ECO:0000259" key="6">
    <source>
        <dbReference type="Pfam" id="PF01138"/>
    </source>
</evidence>
<keyword evidence="7" id="KW-0689">Ribosomal protein</keyword>
<feature type="domain" description="Exoribonuclease phosphorolytic" evidence="6">
    <location>
        <begin position="10"/>
        <end position="128"/>
    </location>
</feature>
<dbReference type="InterPro" id="IPR020568">
    <property type="entry name" value="Ribosomal_Su5_D2-typ_SF"/>
</dbReference>
<comment type="subcellular location">
    <subcellularLocation>
        <location evidence="1">Nucleus</location>
    </subcellularLocation>
</comment>
<dbReference type="OrthoDB" id="27298at2759"/>